<dbReference type="InterPro" id="IPR027417">
    <property type="entry name" value="P-loop_NTPase"/>
</dbReference>
<dbReference type="CDD" id="cd01130">
    <property type="entry name" value="VirB11-like_ATPase"/>
    <property type="match status" value="1"/>
</dbReference>
<dbReference type="Gene3D" id="3.40.50.300">
    <property type="entry name" value="P-loop containing nucleotide triphosphate hydrolases"/>
    <property type="match status" value="1"/>
</dbReference>
<dbReference type="GO" id="GO:0005524">
    <property type="term" value="F:ATP binding"/>
    <property type="evidence" value="ECO:0007669"/>
    <property type="project" value="InterPro"/>
</dbReference>
<evidence type="ECO:0000259" key="2">
    <source>
        <dbReference type="Pfam" id="PF00437"/>
    </source>
</evidence>
<reference evidence="4" key="1">
    <citation type="submission" date="2016-10" db="EMBL/GenBank/DDBJ databases">
        <authorList>
            <person name="Varghese N."/>
            <person name="Submissions S."/>
        </authorList>
    </citation>
    <scope>NUCLEOTIDE SEQUENCE [LARGE SCALE GENOMIC DNA]</scope>
    <source>
        <strain evidence="4">MO64</strain>
    </source>
</reference>
<dbReference type="Proteomes" id="UP000198725">
    <property type="component" value="Unassembled WGS sequence"/>
</dbReference>
<dbReference type="GO" id="GO:0016887">
    <property type="term" value="F:ATP hydrolysis activity"/>
    <property type="evidence" value="ECO:0007669"/>
    <property type="project" value="InterPro"/>
</dbReference>
<evidence type="ECO:0000256" key="1">
    <source>
        <dbReference type="ARBA" id="ARBA00006611"/>
    </source>
</evidence>
<dbReference type="GO" id="GO:0005737">
    <property type="term" value="C:cytoplasm"/>
    <property type="evidence" value="ECO:0007669"/>
    <property type="project" value="InterPro"/>
</dbReference>
<name>A0A1I4CUQ1_9GAMM</name>
<dbReference type="NCBIfam" id="TIGR02782">
    <property type="entry name" value="TrbB_P"/>
    <property type="match status" value="1"/>
</dbReference>
<dbReference type="EMBL" id="FOSR01000007">
    <property type="protein sequence ID" value="SFK84625.1"/>
    <property type="molecule type" value="Genomic_DNA"/>
</dbReference>
<evidence type="ECO:0000313" key="4">
    <source>
        <dbReference type="Proteomes" id="UP000198725"/>
    </source>
</evidence>
<sequence length="336" mass="35316">MTVQPHELSPAARALDRRVRMLRTAMGPLIAAALDDPDVVEVLLNPDGTLWIDRLSTGRAPTGASLSAADGERIIRLVAAHVRAEVHAGKPLLSAELPETGERFEGVLPPAVPGPAFALRKRAVGVIGLDRYIADGILGAEHAVFLRQAIGERQNILIAGGTSSGKTTLANALLAEIAATGDRVLVLEDTVELQCAARDHVPLRTLPGVVSMTELVRATMRLRPDRVIVGEVRGGEALDLVKVWGTGHPGGIATVHAGSAHGALLRVEQLILEVAVTPPRALIAEAINVVVFIAGRGRARRIRDIARVVGFDTRGYRLDPVAGASSSPSATPGEPS</sequence>
<dbReference type="InterPro" id="IPR001482">
    <property type="entry name" value="T2SS/T4SS_dom"/>
</dbReference>
<gene>
    <name evidence="3" type="ORF">SAMN05192579_107175</name>
</gene>
<protein>
    <submittedName>
        <fullName evidence="3">Type IV secretion system protein VirB11</fullName>
    </submittedName>
</protein>
<organism evidence="3 4">
    <name type="scientific">Rhodanobacter glycinis</name>
    <dbReference type="NCBI Taxonomy" id="582702"/>
    <lineage>
        <taxon>Bacteria</taxon>
        <taxon>Pseudomonadati</taxon>
        <taxon>Pseudomonadota</taxon>
        <taxon>Gammaproteobacteria</taxon>
        <taxon>Lysobacterales</taxon>
        <taxon>Rhodanobacteraceae</taxon>
        <taxon>Rhodanobacter</taxon>
    </lineage>
</organism>
<dbReference type="InterPro" id="IPR014149">
    <property type="entry name" value="Conjug-transfer_TrbB"/>
</dbReference>
<accession>A0A1I4CUQ1</accession>
<comment type="similarity">
    <text evidence="1">Belongs to the GSP E family.</text>
</comment>
<keyword evidence="4" id="KW-1185">Reference proteome</keyword>
<dbReference type="Pfam" id="PF00437">
    <property type="entry name" value="T2SSE"/>
    <property type="match status" value="1"/>
</dbReference>
<proteinExistence type="inferred from homology"/>
<dbReference type="SUPFAM" id="SSF52540">
    <property type="entry name" value="P-loop containing nucleoside triphosphate hydrolases"/>
    <property type="match status" value="1"/>
</dbReference>
<dbReference type="Gene3D" id="3.30.450.90">
    <property type="match status" value="1"/>
</dbReference>
<dbReference type="AlphaFoldDB" id="A0A1I4CUQ1"/>
<evidence type="ECO:0000313" key="3">
    <source>
        <dbReference type="EMBL" id="SFK84625.1"/>
    </source>
</evidence>
<dbReference type="InterPro" id="IPR050921">
    <property type="entry name" value="T4SS_GSP_E_ATPase"/>
</dbReference>
<feature type="domain" description="Bacterial type II secretion system protein E" evidence="2">
    <location>
        <begin position="111"/>
        <end position="291"/>
    </location>
</feature>
<dbReference type="PANTHER" id="PTHR30486">
    <property type="entry name" value="TWITCHING MOTILITY PROTEIN PILT"/>
    <property type="match status" value="1"/>
</dbReference>
<dbReference type="PANTHER" id="PTHR30486:SF6">
    <property type="entry name" value="TYPE IV PILUS RETRACTATION ATPASE PILT"/>
    <property type="match status" value="1"/>
</dbReference>